<dbReference type="Proteomes" id="UP000008021">
    <property type="component" value="Chromosome 3"/>
</dbReference>
<keyword evidence="2" id="KW-1185">Reference proteome</keyword>
<dbReference type="HOGENOM" id="CLU_2296195_0_0_1"/>
<evidence type="ECO:0000313" key="2">
    <source>
        <dbReference type="Proteomes" id="UP000008021"/>
    </source>
</evidence>
<protein>
    <submittedName>
        <fullName evidence="1">Uncharacterized protein</fullName>
    </submittedName>
</protein>
<accession>A0A0E0D224</accession>
<sequence length="101" mass="11377">MAASPWLHAVRCSTPAATPSNSRVSRRRRPTHPARLLRLTLSHSQQWWAMAAPAPKQELLPHAVKDQLPAISYCLTSPPPWLEAILYGFQHYLVMLGTTLR</sequence>
<dbReference type="AlphaFoldDB" id="A0A0E0D224"/>
<reference evidence="1" key="2">
    <citation type="submission" date="2018-05" db="EMBL/GenBank/DDBJ databases">
        <title>OmerRS3 (Oryza meridionalis Reference Sequence Version 3).</title>
        <authorList>
            <person name="Zhang J."/>
            <person name="Kudrna D."/>
            <person name="Lee S."/>
            <person name="Talag J."/>
            <person name="Welchert J."/>
            <person name="Wing R.A."/>
        </authorList>
    </citation>
    <scope>NUCLEOTIDE SEQUENCE [LARGE SCALE GENOMIC DNA]</scope>
    <source>
        <strain evidence="1">cv. OR44</strain>
    </source>
</reference>
<dbReference type="STRING" id="40149.A0A0E0D224"/>
<dbReference type="EnsemblPlants" id="OMERI03G19310.1">
    <property type="protein sequence ID" value="OMERI03G19310.1"/>
    <property type="gene ID" value="OMERI03G19310"/>
</dbReference>
<organism evidence="1">
    <name type="scientific">Oryza meridionalis</name>
    <dbReference type="NCBI Taxonomy" id="40149"/>
    <lineage>
        <taxon>Eukaryota</taxon>
        <taxon>Viridiplantae</taxon>
        <taxon>Streptophyta</taxon>
        <taxon>Embryophyta</taxon>
        <taxon>Tracheophyta</taxon>
        <taxon>Spermatophyta</taxon>
        <taxon>Magnoliopsida</taxon>
        <taxon>Liliopsida</taxon>
        <taxon>Poales</taxon>
        <taxon>Poaceae</taxon>
        <taxon>BOP clade</taxon>
        <taxon>Oryzoideae</taxon>
        <taxon>Oryzeae</taxon>
        <taxon>Oryzinae</taxon>
        <taxon>Oryza</taxon>
    </lineage>
</organism>
<dbReference type="eggNOG" id="KOG1292">
    <property type="taxonomic scope" value="Eukaryota"/>
</dbReference>
<proteinExistence type="predicted"/>
<name>A0A0E0D224_9ORYZ</name>
<reference evidence="1" key="1">
    <citation type="submission" date="2015-04" db="UniProtKB">
        <authorList>
            <consortium name="EnsemblPlants"/>
        </authorList>
    </citation>
    <scope>IDENTIFICATION</scope>
</reference>
<dbReference type="Gramene" id="OMERI03G19310.1">
    <property type="protein sequence ID" value="OMERI03G19310.1"/>
    <property type="gene ID" value="OMERI03G19310"/>
</dbReference>
<evidence type="ECO:0000313" key="1">
    <source>
        <dbReference type="EnsemblPlants" id="OMERI03G19310.1"/>
    </source>
</evidence>